<reference evidence="2 3" key="1">
    <citation type="journal article" date="2017" name="Nat. Commun.">
        <title>In situ click chemistry generation of cyclooxygenase-2 inhibitors.</title>
        <authorList>
            <person name="Bhardwaj A."/>
            <person name="Kaur J."/>
            <person name="Wuest M."/>
            <person name="Wuest F."/>
        </authorList>
    </citation>
    <scope>NUCLEOTIDE SEQUENCE [LARGE SCALE GENOMIC DNA]</scope>
    <source>
        <strain evidence="2">S2_012_000_R3_94</strain>
    </source>
</reference>
<name>A0A533I0P2_PARDE</name>
<dbReference type="AlphaFoldDB" id="A0A533I0P2"/>
<dbReference type="SUPFAM" id="SSF52266">
    <property type="entry name" value="SGNH hydrolase"/>
    <property type="match status" value="1"/>
</dbReference>
<dbReference type="EMBL" id="VAFL01000024">
    <property type="protein sequence ID" value="TKW64315.1"/>
    <property type="molecule type" value="Genomic_DNA"/>
</dbReference>
<accession>A0A533I0P2</accession>
<proteinExistence type="predicted"/>
<evidence type="ECO:0000259" key="1">
    <source>
        <dbReference type="Pfam" id="PF13472"/>
    </source>
</evidence>
<dbReference type="Pfam" id="PF13472">
    <property type="entry name" value="Lipase_GDSL_2"/>
    <property type="match status" value="1"/>
</dbReference>
<dbReference type="Gene3D" id="3.40.50.1110">
    <property type="entry name" value="SGNH hydrolase"/>
    <property type="match status" value="1"/>
</dbReference>
<comment type="caution">
    <text evidence="2">The sequence shown here is derived from an EMBL/GenBank/DDBJ whole genome shotgun (WGS) entry which is preliminary data.</text>
</comment>
<sequence length="206" mass="21433">MAFGDSLTWGTDVETDTRHAFEDRSPTVLGSGLGPGYRVIAEGLGGRTTAFDDLTARCDMNGARVLPVLLGTHSPLDLVIIMLGTNDLKSFISTTYHGPVAGMARLVEIVRSFVYPRGSSVPQVMIVAPPAGVPRNDGAPPLRGRSLTESARLAAAYQALANELACGFFDAGLVAKASGIDGVHLDAANTRAIGSALVAPVQKMLG</sequence>
<organism evidence="2 3">
    <name type="scientific">Paracoccus denitrificans</name>
    <dbReference type="NCBI Taxonomy" id="266"/>
    <lineage>
        <taxon>Bacteria</taxon>
        <taxon>Pseudomonadati</taxon>
        <taxon>Pseudomonadota</taxon>
        <taxon>Alphaproteobacteria</taxon>
        <taxon>Rhodobacterales</taxon>
        <taxon>Paracoccaceae</taxon>
        <taxon>Paracoccus</taxon>
    </lineage>
</organism>
<evidence type="ECO:0000313" key="3">
    <source>
        <dbReference type="Proteomes" id="UP000315344"/>
    </source>
</evidence>
<gene>
    <name evidence="2" type="ORF">DI616_18615</name>
</gene>
<dbReference type="InterPro" id="IPR036514">
    <property type="entry name" value="SGNH_hydro_sf"/>
</dbReference>
<dbReference type="GO" id="GO:0016788">
    <property type="term" value="F:hydrolase activity, acting on ester bonds"/>
    <property type="evidence" value="ECO:0007669"/>
    <property type="project" value="UniProtKB-ARBA"/>
</dbReference>
<dbReference type="InterPro" id="IPR013830">
    <property type="entry name" value="SGNH_hydro"/>
</dbReference>
<dbReference type="Proteomes" id="UP000315344">
    <property type="component" value="Unassembled WGS sequence"/>
</dbReference>
<feature type="domain" description="SGNH hydrolase-type esterase" evidence="1">
    <location>
        <begin position="2"/>
        <end position="186"/>
    </location>
</feature>
<protein>
    <submittedName>
        <fullName evidence="2">Arylesterase</fullName>
    </submittedName>
</protein>
<evidence type="ECO:0000313" key="2">
    <source>
        <dbReference type="EMBL" id="TKW64315.1"/>
    </source>
</evidence>
<dbReference type="CDD" id="cd01839">
    <property type="entry name" value="SGNH_arylesterase_like"/>
    <property type="match status" value="1"/>
</dbReference>